<feature type="domain" description="RRM" evidence="4">
    <location>
        <begin position="124"/>
        <end position="231"/>
    </location>
</feature>
<feature type="compositionally biased region" description="Basic and acidic residues" evidence="3">
    <location>
        <begin position="187"/>
        <end position="208"/>
    </location>
</feature>
<feature type="compositionally biased region" description="Basic and acidic residues" evidence="3">
    <location>
        <begin position="290"/>
        <end position="300"/>
    </location>
</feature>
<evidence type="ECO:0000256" key="3">
    <source>
        <dbReference type="SAM" id="MobiDB-lite"/>
    </source>
</evidence>
<dbReference type="Proteomes" id="UP000053789">
    <property type="component" value="Unassembled WGS sequence"/>
</dbReference>
<protein>
    <recommendedName>
        <fullName evidence="4">RRM domain-containing protein</fullName>
    </recommendedName>
</protein>
<keyword evidence="6" id="KW-1185">Reference proteome</keyword>
<dbReference type="InterPro" id="IPR035979">
    <property type="entry name" value="RBD_domain_sf"/>
</dbReference>
<dbReference type="SUPFAM" id="SSF54928">
    <property type="entry name" value="RNA-binding domain, RBD"/>
    <property type="match status" value="1"/>
</dbReference>
<dbReference type="CDD" id="cd12400">
    <property type="entry name" value="RRM_Nop6"/>
    <property type="match status" value="1"/>
</dbReference>
<dbReference type="OrthoDB" id="167718at2759"/>
<dbReference type="InterPro" id="IPR034228">
    <property type="entry name" value="Nop6_RRM"/>
</dbReference>
<evidence type="ECO:0000259" key="4">
    <source>
        <dbReference type="PROSITE" id="PS50102"/>
    </source>
</evidence>
<reference evidence="5" key="1">
    <citation type="submission" date="2015-01" db="EMBL/GenBank/DDBJ databases">
        <title>The Genome Sequence of Cladophialophora bantiana CBS 173.52.</title>
        <authorList>
            <consortium name="The Broad Institute Genomics Platform"/>
            <person name="Cuomo C."/>
            <person name="de Hoog S."/>
            <person name="Gorbushina A."/>
            <person name="Stielow B."/>
            <person name="Teixiera M."/>
            <person name="Abouelleil A."/>
            <person name="Chapman S.B."/>
            <person name="Priest M."/>
            <person name="Young S.K."/>
            <person name="Wortman J."/>
            <person name="Nusbaum C."/>
            <person name="Birren B."/>
        </authorList>
    </citation>
    <scope>NUCLEOTIDE SEQUENCE [LARGE SCALE GENOMIC DNA]</scope>
    <source>
        <strain evidence="5">CBS 173.52</strain>
    </source>
</reference>
<feature type="compositionally biased region" description="Polar residues" evidence="3">
    <location>
        <begin position="18"/>
        <end position="38"/>
    </location>
</feature>
<dbReference type="GO" id="GO:0005730">
    <property type="term" value="C:nucleolus"/>
    <property type="evidence" value="ECO:0007669"/>
    <property type="project" value="TreeGrafter"/>
</dbReference>
<dbReference type="VEuPathDB" id="FungiDB:Z519_03485"/>
<proteinExistence type="predicted"/>
<feature type="compositionally biased region" description="Basic and acidic residues" evidence="3">
    <location>
        <begin position="239"/>
        <end position="270"/>
    </location>
</feature>
<dbReference type="FunFam" id="3.30.70.330:FF:000376">
    <property type="entry name" value="Putative RNA binding protein"/>
    <property type="match status" value="1"/>
</dbReference>
<evidence type="ECO:0000256" key="1">
    <source>
        <dbReference type="ARBA" id="ARBA00022884"/>
    </source>
</evidence>
<keyword evidence="1 2" id="KW-0694">RNA-binding</keyword>
<sequence length="308" mass="34398">MSKKRKWDLAQDHDQDDSTITQEQPNLNPQTAVSNTPAKSKGQLRQAKSERRSKKQRKSREQETRQETSIIEGTTTSAADAASTAGDPSDAIPQTSVGKTQEKTKKPRTQRDDGKKKTTTPTRFIVFVGNLPFETTPEQIKKHFSKIAPASVRLSTDKKTGKSKGFAFVEFDNYDKMKTCLKLYHHSMFDPDGKEKGTDGIEGGRNEGEQSPQRQAKKRKGRRINVELTAGGGGKKSKDRQAKIKTRNEKLKEERERRRIKEKAEREKAGLKKKGPPETGANATAVAGSEVKDDRGDIHPSRLSRVTL</sequence>
<dbReference type="EMBL" id="KN846983">
    <property type="protein sequence ID" value="KIW96416.1"/>
    <property type="molecule type" value="Genomic_DNA"/>
</dbReference>
<dbReference type="InterPro" id="IPR000504">
    <property type="entry name" value="RRM_dom"/>
</dbReference>
<dbReference type="PANTHER" id="PTHR23236">
    <property type="entry name" value="EUKARYOTIC TRANSLATION INITIATION FACTOR 4B/4H"/>
    <property type="match status" value="1"/>
</dbReference>
<dbReference type="PANTHER" id="PTHR23236:SF51">
    <property type="entry name" value="NUCLEOLAR PROTEIN 6"/>
    <property type="match status" value="1"/>
</dbReference>
<evidence type="ECO:0000256" key="2">
    <source>
        <dbReference type="PROSITE-ProRule" id="PRU00176"/>
    </source>
</evidence>
<dbReference type="GO" id="GO:0042274">
    <property type="term" value="P:ribosomal small subunit biogenesis"/>
    <property type="evidence" value="ECO:0007669"/>
    <property type="project" value="TreeGrafter"/>
</dbReference>
<name>A0A0D2F2J6_CLAB1</name>
<organism evidence="5 6">
    <name type="scientific">Cladophialophora bantiana (strain ATCC 10958 / CBS 173.52 / CDC B-1940 / NIH 8579)</name>
    <name type="common">Xylohypha bantiana</name>
    <dbReference type="NCBI Taxonomy" id="1442370"/>
    <lineage>
        <taxon>Eukaryota</taxon>
        <taxon>Fungi</taxon>
        <taxon>Dikarya</taxon>
        <taxon>Ascomycota</taxon>
        <taxon>Pezizomycotina</taxon>
        <taxon>Eurotiomycetes</taxon>
        <taxon>Chaetothyriomycetidae</taxon>
        <taxon>Chaetothyriales</taxon>
        <taxon>Herpotrichiellaceae</taxon>
        <taxon>Cladophialophora</taxon>
    </lineage>
</organism>
<dbReference type="GeneID" id="27696413"/>
<gene>
    <name evidence="5" type="ORF">Z519_03485</name>
</gene>
<dbReference type="HOGENOM" id="CLU_037639_0_0_1"/>
<dbReference type="SMART" id="SM00360">
    <property type="entry name" value="RRM"/>
    <property type="match status" value="1"/>
</dbReference>
<dbReference type="Gene3D" id="3.30.70.330">
    <property type="match status" value="1"/>
</dbReference>
<feature type="compositionally biased region" description="Low complexity" evidence="3">
    <location>
        <begin position="73"/>
        <end position="91"/>
    </location>
</feature>
<feature type="region of interest" description="Disordered" evidence="3">
    <location>
        <begin position="1"/>
        <end position="123"/>
    </location>
</feature>
<dbReference type="AlphaFoldDB" id="A0A0D2F2J6"/>
<feature type="compositionally biased region" description="Basic and acidic residues" evidence="3">
    <location>
        <begin position="100"/>
        <end position="116"/>
    </location>
</feature>
<dbReference type="InterPro" id="IPR012677">
    <property type="entry name" value="Nucleotide-bd_a/b_plait_sf"/>
</dbReference>
<dbReference type="GO" id="GO:0019843">
    <property type="term" value="F:rRNA binding"/>
    <property type="evidence" value="ECO:0007669"/>
    <property type="project" value="TreeGrafter"/>
</dbReference>
<feature type="region of interest" description="Disordered" evidence="3">
    <location>
        <begin position="187"/>
        <end position="308"/>
    </location>
</feature>
<evidence type="ECO:0000313" key="5">
    <source>
        <dbReference type="EMBL" id="KIW96416.1"/>
    </source>
</evidence>
<accession>A0A0D2F2J6</accession>
<evidence type="ECO:0000313" key="6">
    <source>
        <dbReference type="Proteomes" id="UP000053789"/>
    </source>
</evidence>
<dbReference type="PROSITE" id="PS50102">
    <property type="entry name" value="RRM"/>
    <property type="match status" value="1"/>
</dbReference>
<dbReference type="RefSeq" id="XP_016623085.1">
    <property type="nucleotide sequence ID" value="XM_016761235.1"/>
</dbReference>
<dbReference type="Pfam" id="PF00076">
    <property type="entry name" value="RRM_1"/>
    <property type="match status" value="1"/>
</dbReference>